<evidence type="ECO:0000256" key="1">
    <source>
        <dbReference type="ARBA" id="ARBA00022441"/>
    </source>
</evidence>
<dbReference type="SUPFAM" id="SSF117281">
    <property type="entry name" value="Kelch motif"/>
    <property type="match status" value="1"/>
</dbReference>
<reference evidence="3" key="1">
    <citation type="submission" date="2021-06" db="EMBL/GenBank/DDBJ databases">
        <authorList>
            <person name="Kallberg Y."/>
            <person name="Tangrot J."/>
            <person name="Rosling A."/>
        </authorList>
    </citation>
    <scope>NUCLEOTIDE SEQUENCE</scope>
    <source>
        <strain evidence="3">AZ414A</strain>
    </source>
</reference>
<dbReference type="Gene3D" id="2.120.10.80">
    <property type="entry name" value="Kelch-type beta propeller"/>
    <property type="match status" value="1"/>
</dbReference>
<dbReference type="Pfam" id="PF24681">
    <property type="entry name" value="Kelch_KLHDC2_KLHL20_DRC7"/>
    <property type="match status" value="1"/>
</dbReference>
<evidence type="ECO:0000256" key="2">
    <source>
        <dbReference type="ARBA" id="ARBA00022737"/>
    </source>
</evidence>
<name>A0A9N8ZTQ4_9GLOM</name>
<evidence type="ECO:0000313" key="4">
    <source>
        <dbReference type="Proteomes" id="UP000789706"/>
    </source>
</evidence>
<sequence>MRIGLNSVLINNKIFYFAGDRHEVFYLDLLNSLNTSYTEWVSVADSPISIKYSTSVVNINDSTVFLIGGLMKNPYTGDDDYSHFVYNFDSKNLKWGTPQIKGDLPYGLKRMQAVIDNSGLIYIFGGNKPLNSSINDDIKMWYNDMNILNIINMTWITLNISLNNIPPKRSDYSATLLSNGFIVYIGGRFDPSEPVITSNLNEKTQGAQIDIRSYHSDVLSEITNANSSPTNTNKNIYLLDIQTFTWSMLKNNNSSNVDFYNQNDNYLLIVLYVEIEENSHRNQSNKKNPPPTPNPIAKAVTLVTVGSVVIVGGI</sequence>
<dbReference type="AlphaFoldDB" id="A0A9N8ZTQ4"/>
<accession>A0A9N8ZTQ4</accession>
<dbReference type="EMBL" id="CAJVPK010000411">
    <property type="protein sequence ID" value="CAG8506784.1"/>
    <property type="molecule type" value="Genomic_DNA"/>
</dbReference>
<dbReference type="OrthoDB" id="432528at2759"/>
<protein>
    <submittedName>
        <fullName evidence="3">4092_t:CDS:1</fullName>
    </submittedName>
</protein>
<dbReference type="InterPro" id="IPR015915">
    <property type="entry name" value="Kelch-typ_b-propeller"/>
</dbReference>
<organism evidence="3 4">
    <name type="scientific">Diversispora eburnea</name>
    <dbReference type="NCBI Taxonomy" id="1213867"/>
    <lineage>
        <taxon>Eukaryota</taxon>
        <taxon>Fungi</taxon>
        <taxon>Fungi incertae sedis</taxon>
        <taxon>Mucoromycota</taxon>
        <taxon>Glomeromycotina</taxon>
        <taxon>Glomeromycetes</taxon>
        <taxon>Diversisporales</taxon>
        <taxon>Diversisporaceae</taxon>
        <taxon>Diversispora</taxon>
    </lineage>
</organism>
<dbReference type="Proteomes" id="UP000789706">
    <property type="component" value="Unassembled WGS sequence"/>
</dbReference>
<comment type="caution">
    <text evidence="3">The sequence shown here is derived from an EMBL/GenBank/DDBJ whole genome shotgun (WGS) entry which is preliminary data.</text>
</comment>
<keyword evidence="1" id="KW-0880">Kelch repeat</keyword>
<gene>
    <name evidence="3" type="ORF">DEBURN_LOCUS4966</name>
</gene>
<dbReference type="PANTHER" id="PTHR46093:SF18">
    <property type="entry name" value="FIBRONECTIN TYPE-III DOMAIN-CONTAINING PROTEIN"/>
    <property type="match status" value="1"/>
</dbReference>
<keyword evidence="4" id="KW-1185">Reference proteome</keyword>
<proteinExistence type="predicted"/>
<keyword evidence="2" id="KW-0677">Repeat</keyword>
<dbReference type="PANTHER" id="PTHR46093">
    <property type="entry name" value="ACYL-COA-BINDING DOMAIN-CONTAINING PROTEIN 5"/>
    <property type="match status" value="1"/>
</dbReference>
<evidence type="ECO:0000313" key="3">
    <source>
        <dbReference type="EMBL" id="CAG8506784.1"/>
    </source>
</evidence>